<comment type="caution">
    <text evidence="1">The sequence shown here is derived from an EMBL/GenBank/DDBJ whole genome shotgun (WGS) entry which is preliminary data.</text>
</comment>
<dbReference type="AlphaFoldDB" id="A0ABD1NHU8"/>
<reference evidence="1 2" key="1">
    <citation type="submission" date="2024-08" db="EMBL/GenBank/DDBJ databases">
        <title>Insights into the chromosomal genome structure of Flemingia macrophylla.</title>
        <authorList>
            <person name="Ding Y."/>
            <person name="Zhao Y."/>
            <person name="Bi W."/>
            <person name="Wu M."/>
            <person name="Zhao G."/>
            <person name="Gong Y."/>
            <person name="Li W."/>
            <person name="Zhang P."/>
        </authorList>
    </citation>
    <scope>NUCLEOTIDE SEQUENCE [LARGE SCALE GENOMIC DNA]</scope>
    <source>
        <strain evidence="1">DYQJB</strain>
        <tissue evidence="1">Leaf</tissue>
    </source>
</reference>
<dbReference type="EMBL" id="JBGMDY010000001">
    <property type="protein sequence ID" value="KAL2347707.1"/>
    <property type="molecule type" value="Genomic_DNA"/>
</dbReference>
<evidence type="ECO:0000313" key="2">
    <source>
        <dbReference type="Proteomes" id="UP001603857"/>
    </source>
</evidence>
<sequence length="71" mass="7902">MLAQLLQVSLALSVGSPQWHVLLVRVHPLVVQCQPVTKRTKIITSLLLHGVRSSPSNLMKRNPFHDTKSVP</sequence>
<name>A0ABD1NHU8_9FABA</name>
<dbReference type="Proteomes" id="UP001603857">
    <property type="component" value="Unassembled WGS sequence"/>
</dbReference>
<accession>A0ABD1NHU8</accession>
<proteinExistence type="predicted"/>
<keyword evidence="2" id="KW-1185">Reference proteome</keyword>
<protein>
    <recommendedName>
        <fullName evidence="3">Secreted protein</fullName>
    </recommendedName>
</protein>
<evidence type="ECO:0008006" key="3">
    <source>
        <dbReference type="Google" id="ProtNLM"/>
    </source>
</evidence>
<gene>
    <name evidence="1" type="ORF">Fmac_001707</name>
</gene>
<evidence type="ECO:0000313" key="1">
    <source>
        <dbReference type="EMBL" id="KAL2347707.1"/>
    </source>
</evidence>
<organism evidence="1 2">
    <name type="scientific">Flemingia macrophylla</name>
    <dbReference type="NCBI Taxonomy" id="520843"/>
    <lineage>
        <taxon>Eukaryota</taxon>
        <taxon>Viridiplantae</taxon>
        <taxon>Streptophyta</taxon>
        <taxon>Embryophyta</taxon>
        <taxon>Tracheophyta</taxon>
        <taxon>Spermatophyta</taxon>
        <taxon>Magnoliopsida</taxon>
        <taxon>eudicotyledons</taxon>
        <taxon>Gunneridae</taxon>
        <taxon>Pentapetalae</taxon>
        <taxon>rosids</taxon>
        <taxon>fabids</taxon>
        <taxon>Fabales</taxon>
        <taxon>Fabaceae</taxon>
        <taxon>Papilionoideae</taxon>
        <taxon>50 kb inversion clade</taxon>
        <taxon>NPAAA clade</taxon>
        <taxon>indigoferoid/millettioid clade</taxon>
        <taxon>Phaseoleae</taxon>
        <taxon>Flemingia</taxon>
    </lineage>
</organism>